<feature type="transmembrane region" description="Helical" evidence="1">
    <location>
        <begin position="38"/>
        <end position="59"/>
    </location>
</feature>
<accession>A0A0P6XEJ5</accession>
<keyword evidence="1" id="KW-1133">Transmembrane helix</keyword>
<evidence type="ECO:0008006" key="4">
    <source>
        <dbReference type="Google" id="ProtNLM"/>
    </source>
</evidence>
<comment type="caution">
    <text evidence="2">The sequence shown here is derived from an EMBL/GenBank/DDBJ whole genome shotgun (WGS) entry which is preliminary data.</text>
</comment>
<organism evidence="2 3">
    <name type="scientific">Herpetosiphon geysericola</name>
    <dbReference type="NCBI Taxonomy" id="70996"/>
    <lineage>
        <taxon>Bacteria</taxon>
        <taxon>Bacillati</taxon>
        <taxon>Chloroflexota</taxon>
        <taxon>Chloroflexia</taxon>
        <taxon>Herpetosiphonales</taxon>
        <taxon>Herpetosiphonaceae</taxon>
        <taxon>Herpetosiphon</taxon>
    </lineage>
</organism>
<dbReference type="OrthoDB" id="9827872at2"/>
<evidence type="ECO:0000313" key="3">
    <source>
        <dbReference type="Proteomes" id="UP000050277"/>
    </source>
</evidence>
<dbReference type="EMBL" id="LGKP01000035">
    <property type="protein sequence ID" value="KPL81532.1"/>
    <property type="molecule type" value="Genomic_DNA"/>
</dbReference>
<name>A0A0P6XEJ5_9CHLR</name>
<sequence length="186" mass="21908">MQPIELEYQLDFNDYQAANLALYKHNPRYQQSLNLNRYYELLLYVLGAGTIAFFIAALIQVDHLVVWLIVLGLILLSGWIIYNHRDMREFTLDFLKKNYRYEQATFELPTTFLGDANHIQETNQCFMSDFKWNFIQTMLNEAEHILLISHNNRVVVIPKRAFKSPADQQMALQQFAQYHADAQLAE</sequence>
<reference evidence="2 3" key="1">
    <citation type="submission" date="2015-07" db="EMBL/GenBank/DDBJ databases">
        <title>Whole genome sequence of Herpetosiphon geysericola DSM 7119.</title>
        <authorList>
            <person name="Hemp J."/>
            <person name="Ward L.M."/>
            <person name="Pace L.A."/>
            <person name="Fischer W.W."/>
        </authorList>
    </citation>
    <scope>NUCLEOTIDE SEQUENCE [LARGE SCALE GENOMIC DNA]</scope>
    <source>
        <strain evidence="2 3">DSM 7119</strain>
    </source>
</reference>
<dbReference type="STRING" id="70996.SE18_23230"/>
<feature type="transmembrane region" description="Helical" evidence="1">
    <location>
        <begin position="65"/>
        <end position="82"/>
    </location>
</feature>
<dbReference type="AlphaFoldDB" id="A0A0P6XEJ5"/>
<protein>
    <recommendedName>
        <fullName evidence="4">YcxB-like protein domain-containing protein</fullName>
    </recommendedName>
</protein>
<keyword evidence="1" id="KW-0812">Transmembrane</keyword>
<keyword evidence="1" id="KW-0472">Membrane</keyword>
<proteinExistence type="predicted"/>
<evidence type="ECO:0000256" key="1">
    <source>
        <dbReference type="SAM" id="Phobius"/>
    </source>
</evidence>
<keyword evidence="3" id="KW-1185">Reference proteome</keyword>
<gene>
    <name evidence="2" type="ORF">SE18_23230</name>
</gene>
<evidence type="ECO:0000313" key="2">
    <source>
        <dbReference type="EMBL" id="KPL81532.1"/>
    </source>
</evidence>
<dbReference type="RefSeq" id="WP_054536845.1">
    <property type="nucleotide sequence ID" value="NZ_LGKP01000035.1"/>
</dbReference>
<dbReference type="Proteomes" id="UP000050277">
    <property type="component" value="Unassembled WGS sequence"/>
</dbReference>